<evidence type="ECO:0000256" key="3">
    <source>
        <dbReference type="ARBA" id="ARBA00022827"/>
    </source>
</evidence>
<dbReference type="HOGENOM" id="CLU_003291_4_4_0"/>
<name>E3HD09_ILYPC</name>
<dbReference type="Proteomes" id="UP000006875">
    <property type="component" value="Plasmid pILYOP01"/>
</dbReference>
<reference evidence="6 7" key="1">
    <citation type="journal article" date="2010" name="Stand. Genomic Sci.">
        <title>Complete genome sequence of Ilyobacter polytropus type strain (CuHbu1).</title>
        <authorList>
            <person name="Sikorski J."/>
            <person name="Chertkov O."/>
            <person name="Lapidus A."/>
            <person name="Nolan M."/>
            <person name="Lucas S."/>
            <person name="Del Rio T.G."/>
            <person name="Tice H."/>
            <person name="Cheng J.F."/>
            <person name="Tapia R."/>
            <person name="Han C."/>
            <person name="Goodwin L."/>
            <person name="Pitluck S."/>
            <person name="Liolios K."/>
            <person name="Ivanova N."/>
            <person name="Mavromatis K."/>
            <person name="Mikhailova N."/>
            <person name="Pati A."/>
            <person name="Chen A."/>
            <person name="Palaniappan K."/>
            <person name="Land M."/>
            <person name="Hauser L."/>
            <person name="Chang Y.J."/>
            <person name="Jeffries C.D."/>
            <person name="Brambilla E."/>
            <person name="Yasawong M."/>
            <person name="Rohde M."/>
            <person name="Pukall R."/>
            <person name="Spring S."/>
            <person name="Goker M."/>
            <person name="Woyke T."/>
            <person name="Bristow J."/>
            <person name="Eisen J.A."/>
            <person name="Markowitz V."/>
            <person name="Hugenholtz P."/>
            <person name="Kyrpides N.C."/>
            <person name="Klenk H.P."/>
        </authorList>
    </citation>
    <scope>NUCLEOTIDE SEQUENCE [LARGE SCALE GENOMIC DNA]</scope>
    <source>
        <strain evidence="7">ATCC 51220 / DSM 2926 / LMG 16218 / CuHBu1</strain>
        <plasmid evidence="7">pILYOP01</plasmid>
    </source>
</reference>
<evidence type="ECO:0000313" key="6">
    <source>
        <dbReference type="EMBL" id="ADO84065.1"/>
    </source>
</evidence>
<dbReference type="Pfam" id="PF18267">
    <property type="entry name" value="Rubredoxin_C"/>
    <property type="match status" value="1"/>
</dbReference>
<keyword evidence="3" id="KW-0274">FAD</keyword>
<dbReference type="PRINTS" id="PR00411">
    <property type="entry name" value="PNDRDTASEI"/>
</dbReference>
<dbReference type="InterPro" id="IPR041575">
    <property type="entry name" value="Rubredoxin_C"/>
</dbReference>
<organism evidence="6 7">
    <name type="scientific">Ilyobacter polytropus (strain ATCC 51220 / DSM 2926 / LMG 16218 / CuHBu1)</name>
    <dbReference type="NCBI Taxonomy" id="572544"/>
    <lineage>
        <taxon>Bacteria</taxon>
        <taxon>Fusobacteriati</taxon>
        <taxon>Fusobacteriota</taxon>
        <taxon>Fusobacteriia</taxon>
        <taxon>Fusobacteriales</taxon>
        <taxon>Fusobacteriaceae</taxon>
        <taxon>Ilyobacter</taxon>
    </lineage>
</organism>
<feature type="domain" description="FAD/NAD(P)-binding" evidence="4">
    <location>
        <begin position="7"/>
        <end position="297"/>
    </location>
</feature>
<gene>
    <name evidence="6" type="ordered locus">Ilyop_2304</name>
</gene>
<evidence type="ECO:0000259" key="5">
    <source>
        <dbReference type="Pfam" id="PF18267"/>
    </source>
</evidence>
<dbReference type="InterPro" id="IPR016156">
    <property type="entry name" value="FAD/NAD-linked_Rdtase_dimer_sf"/>
</dbReference>
<dbReference type="PRINTS" id="PR00368">
    <property type="entry name" value="FADPNR"/>
</dbReference>
<dbReference type="EMBL" id="CP002282">
    <property type="protein sequence ID" value="ADO84065.1"/>
    <property type="molecule type" value="Genomic_DNA"/>
</dbReference>
<dbReference type="Gene3D" id="3.30.390.30">
    <property type="match status" value="1"/>
</dbReference>
<accession>E3HD09</accession>
<geneLocation type="plasmid" evidence="6 7">
    <name>pILYOP01</name>
</geneLocation>
<evidence type="ECO:0000313" key="7">
    <source>
        <dbReference type="Proteomes" id="UP000006875"/>
    </source>
</evidence>
<dbReference type="InterPro" id="IPR036188">
    <property type="entry name" value="FAD/NAD-bd_sf"/>
</dbReference>
<dbReference type="GO" id="GO:0016491">
    <property type="term" value="F:oxidoreductase activity"/>
    <property type="evidence" value="ECO:0007669"/>
    <property type="project" value="InterPro"/>
</dbReference>
<evidence type="ECO:0000259" key="4">
    <source>
        <dbReference type="Pfam" id="PF07992"/>
    </source>
</evidence>
<dbReference type="Pfam" id="PF07992">
    <property type="entry name" value="Pyr_redox_2"/>
    <property type="match status" value="1"/>
</dbReference>
<keyword evidence="2" id="KW-0285">Flavoprotein</keyword>
<dbReference type="KEGG" id="ipo:Ilyop_2304"/>
<dbReference type="AlphaFoldDB" id="E3HD09"/>
<evidence type="ECO:0000256" key="1">
    <source>
        <dbReference type="ARBA" id="ARBA00001974"/>
    </source>
</evidence>
<evidence type="ECO:0000256" key="2">
    <source>
        <dbReference type="ARBA" id="ARBA00022630"/>
    </source>
</evidence>
<proteinExistence type="predicted"/>
<sequence>MKERSEYLIIGNGIAGISAAVSLRNKDSEGKITVVTKSPKPFYYRIRLIEYLADKTEFEKLVGYGEGFYLDKDIDVKLDMEVTDIDSKNKKVTFEDGSSVEYNKLLLATGARPRYPNIKGIKEKKGVLKFRGVNDSDEIANHVEICKEVAVLGGGLLGIETAFSLLNLGKKVTVIETAPRLLPRQLDEEGSRILQKILEEKGINFILGKNVEEILGEDCVKGIKFGDGEVFQVKSLVLSAGITPRLELAESAGVEINRGIVVNEYMETSIKDIYAAGDSIEFQGTLYGLWIPAKEQGDVAGSNMAGEKSKYNPISSETRLKVSGISFFSGGNIEPMGAHIYKYNKEGIYRKFFVRDEKIVGAILLGDAKTAMKVGGFIKNRESTDVIYGLYE</sequence>
<keyword evidence="7" id="KW-1185">Reference proteome</keyword>
<dbReference type="SUPFAM" id="SSF51905">
    <property type="entry name" value="FAD/NAD(P)-binding domain"/>
    <property type="match status" value="2"/>
</dbReference>
<dbReference type="Gene3D" id="3.50.50.60">
    <property type="entry name" value="FAD/NAD(P)-binding domain"/>
    <property type="match status" value="2"/>
</dbReference>
<dbReference type="InterPro" id="IPR023753">
    <property type="entry name" value="FAD/NAD-binding_dom"/>
</dbReference>
<dbReference type="InterPro" id="IPR050260">
    <property type="entry name" value="FAD-bd_OxRdtase"/>
</dbReference>
<dbReference type="PANTHER" id="PTHR43429">
    <property type="entry name" value="PYRIDINE NUCLEOTIDE-DISULFIDE OXIDOREDUCTASE DOMAIN-CONTAINING"/>
    <property type="match status" value="1"/>
</dbReference>
<feature type="domain" description="NADH-rubredoxin oxidoreductase C-terminal" evidence="5">
    <location>
        <begin position="318"/>
        <end position="381"/>
    </location>
</feature>
<dbReference type="PANTHER" id="PTHR43429:SF3">
    <property type="entry name" value="NITRITE REDUCTASE [NAD(P)H]"/>
    <property type="match status" value="1"/>
</dbReference>
<dbReference type="RefSeq" id="WP_013388724.1">
    <property type="nucleotide sequence ID" value="NC_014633.1"/>
</dbReference>
<keyword evidence="6" id="KW-0614">Plasmid</keyword>
<protein>
    <submittedName>
        <fullName evidence="6">FAD-dependent pyridine nucleotide-disulfide oxidoreductase</fullName>
    </submittedName>
</protein>
<comment type="cofactor">
    <cofactor evidence="1">
        <name>FAD</name>
        <dbReference type="ChEBI" id="CHEBI:57692"/>
    </cofactor>
</comment>